<accession>A0A6C0H7E2</accession>
<dbReference type="InterPro" id="IPR036908">
    <property type="entry name" value="RlpA-like_sf"/>
</dbReference>
<reference evidence="1" key="1">
    <citation type="journal article" date="2020" name="Nature">
        <title>Giant virus diversity and host interactions through global metagenomics.</title>
        <authorList>
            <person name="Schulz F."/>
            <person name="Roux S."/>
            <person name="Paez-Espino D."/>
            <person name="Jungbluth S."/>
            <person name="Walsh D.A."/>
            <person name="Denef V.J."/>
            <person name="McMahon K.D."/>
            <person name="Konstantinidis K.T."/>
            <person name="Eloe-Fadrosh E.A."/>
            <person name="Kyrpides N.C."/>
            <person name="Woyke T."/>
        </authorList>
    </citation>
    <scope>NUCLEOTIDE SEQUENCE</scope>
    <source>
        <strain evidence="1">GVMAG-M-3300023179-73</strain>
    </source>
</reference>
<sequence length="172" mass="18301">MKLYAIFCTLIAFGSGVNGHCNGCHHKCRQQTVTKIVTNTVTLQPTPPPSPPSANDIPINSGNRGTLTYFTDGTTQCFGSNLGGIINGLAVNPLLLGFTTADWTNKFANAEPSQIPWCGKQMRITINGKTFTGTIIDTCNPTGNPFTDPVTGQSIGGKCSYDDVIDLTADRD</sequence>
<protein>
    <submittedName>
        <fullName evidence="1">Uncharacterized protein</fullName>
    </submittedName>
</protein>
<dbReference type="Gene3D" id="2.40.40.10">
    <property type="entry name" value="RlpA-like domain"/>
    <property type="match status" value="1"/>
</dbReference>
<dbReference type="EMBL" id="MN739893">
    <property type="protein sequence ID" value="QHT76290.1"/>
    <property type="molecule type" value="Genomic_DNA"/>
</dbReference>
<organism evidence="1">
    <name type="scientific">viral metagenome</name>
    <dbReference type="NCBI Taxonomy" id="1070528"/>
    <lineage>
        <taxon>unclassified sequences</taxon>
        <taxon>metagenomes</taxon>
        <taxon>organismal metagenomes</taxon>
    </lineage>
</organism>
<evidence type="ECO:0000313" key="1">
    <source>
        <dbReference type="EMBL" id="QHT76290.1"/>
    </source>
</evidence>
<dbReference type="AlphaFoldDB" id="A0A6C0H7E2"/>
<name>A0A6C0H7E2_9ZZZZ</name>
<proteinExistence type="predicted"/>